<dbReference type="RefSeq" id="WP_147232823.1">
    <property type="nucleotide sequence ID" value="NZ_QOCE01000010.1"/>
</dbReference>
<accession>A0A366X6M2</accession>
<evidence type="ECO:0000313" key="1">
    <source>
        <dbReference type="EMBL" id="RBW60861.1"/>
    </source>
</evidence>
<evidence type="ECO:0008006" key="3">
    <source>
        <dbReference type="Google" id="ProtNLM"/>
    </source>
</evidence>
<name>A0A366X6M2_9RHOB</name>
<sequence>MRLNAQLSPAWEKLKTGLSTQNDKQALARFSQWCSLREIAPGEVDDSTITKYREALLQRSFVKNGEKHVLNLIRSWNACAAMVEGRQDTKITPFPVEKSS</sequence>
<dbReference type="OrthoDB" id="9803188at2"/>
<proteinExistence type="predicted"/>
<gene>
    <name evidence="1" type="ORF">DS909_03155</name>
</gene>
<reference evidence="1 2" key="1">
    <citation type="submission" date="2018-07" db="EMBL/GenBank/DDBJ databases">
        <title>Modular assembly of carbohydrate-degrading microbial communities in the ocean.</title>
        <authorList>
            <person name="Enke T.N."/>
            <person name="Datta M.S."/>
            <person name="Schwartzman J.A."/>
            <person name="Cermak N."/>
            <person name="Schmitz D.A."/>
            <person name="Barrere J."/>
            <person name="Cordero O.X."/>
        </authorList>
    </citation>
    <scope>NUCLEOTIDE SEQUENCE [LARGE SCALE GENOMIC DNA]</scope>
    <source>
        <strain evidence="1 2">C3M10</strain>
    </source>
</reference>
<comment type="caution">
    <text evidence="1">The sequence shown here is derived from an EMBL/GenBank/DDBJ whole genome shotgun (WGS) entry which is preliminary data.</text>
</comment>
<dbReference type="Proteomes" id="UP000252706">
    <property type="component" value="Unassembled WGS sequence"/>
</dbReference>
<protein>
    <recommendedName>
        <fullName evidence="3">Core-binding (CB) domain-containing protein</fullName>
    </recommendedName>
</protein>
<evidence type="ECO:0000313" key="2">
    <source>
        <dbReference type="Proteomes" id="UP000252706"/>
    </source>
</evidence>
<dbReference type="EMBL" id="QOCE01000010">
    <property type="protein sequence ID" value="RBW60861.1"/>
    <property type="molecule type" value="Genomic_DNA"/>
</dbReference>
<organism evidence="1 2">
    <name type="scientific">Phaeobacter gallaeciensis</name>
    <dbReference type="NCBI Taxonomy" id="60890"/>
    <lineage>
        <taxon>Bacteria</taxon>
        <taxon>Pseudomonadati</taxon>
        <taxon>Pseudomonadota</taxon>
        <taxon>Alphaproteobacteria</taxon>
        <taxon>Rhodobacterales</taxon>
        <taxon>Roseobacteraceae</taxon>
        <taxon>Phaeobacter</taxon>
    </lineage>
</organism>
<dbReference type="AlphaFoldDB" id="A0A366X6M2"/>